<keyword evidence="2" id="KW-1185">Reference proteome</keyword>
<evidence type="ECO:0008006" key="3">
    <source>
        <dbReference type="Google" id="ProtNLM"/>
    </source>
</evidence>
<gene>
    <name evidence="1" type="ORF">OM075_24080</name>
</gene>
<reference evidence="1" key="1">
    <citation type="submission" date="2022-10" db="EMBL/GenBank/DDBJ databases">
        <authorList>
            <person name="Yu W.X."/>
        </authorList>
    </citation>
    <scope>NUCLEOTIDE SEQUENCE</scope>
    <source>
        <strain evidence="1">AAT</strain>
    </source>
</reference>
<dbReference type="EMBL" id="JAPDPJ010000126">
    <property type="protein sequence ID" value="MCW3789560.1"/>
    <property type="molecule type" value="Genomic_DNA"/>
</dbReference>
<dbReference type="RefSeq" id="WP_301193108.1">
    <property type="nucleotide sequence ID" value="NZ_JAPDPJ010000126.1"/>
</dbReference>
<dbReference type="AlphaFoldDB" id="A0AAE3M9Z8"/>
<name>A0AAE3M9Z8_9BACT</name>
<comment type="caution">
    <text evidence="1">The sequence shown here is derived from an EMBL/GenBank/DDBJ whole genome shotgun (WGS) entry which is preliminary data.</text>
</comment>
<proteinExistence type="predicted"/>
<protein>
    <recommendedName>
        <fullName evidence="3">GCN5 family acetyltransferase</fullName>
    </recommendedName>
</protein>
<evidence type="ECO:0000313" key="1">
    <source>
        <dbReference type="EMBL" id="MCW3789560.1"/>
    </source>
</evidence>
<sequence>MQTYPKILDKTKIGNYPASVKSGGGYVWDEVLEYRVWCHPENGAEDLEDGNNYYYVFETYEEAEKFSKNNIGTEEPLALILQREYIQESEPGKYEHIKEERLTEWPVEFLNRPKRTDKTIPNFMAPNAPSNRLDIIRGIAK</sequence>
<dbReference type="Proteomes" id="UP001209229">
    <property type="component" value="Unassembled WGS sequence"/>
</dbReference>
<evidence type="ECO:0000313" key="2">
    <source>
        <dbReference type="Proteomes" id="UP001209229"/>
    </source>
</evidence>
<organism evidence="1 2">
    <name type="scientific">Plebeiibacterium sediminum</name>
    <dbReference type="NCBI Taxonomy" id="2992112"/>
    <lineage>
        <taxon>Bacteria</taxon>
        <taxon>Pseudomonadati</taxon>
        <taxon>Bacteroidota</taxon>
        <taxon>Bacteroidia</taxon>
        <taxon>Marinilabiliales</taxon>
        <taxon>Marinilabiliaceae</taxon>
        <taxon>Plebeiibacterium</taxon>
    </lineage>
</organism>
<accession>A0AAE3M9Z8</accession>